<organism evidence="2 3">
    <name type="scientific">Sus scrofa</name>
    <name type="common">Pig</name>
    <dbReference type="NCBI Taxonomy" id="9823"/>
    <lineage>
        <taxon>Eukaryota</taxon>
        <taxon>Metazoa</taxon>
        <taxon>Chordata</taxon>
        <taxon>Craniata</taxon>
        <taxon>Vertebrata</taxon>
        <taxon>Euteleostomi</taxon>
        <taxon>Mammalia</taxon>
        <taxon>Eutheria</taxon>
        <taxon>Laurasiatheria</taxon>
        <taxon>Artiodactyla</taxon>
        <taxon>Suina</taxon>
        <taxon>Suidae</taxon>
        <taxon>Sus</taxon>
    </lineage>
</organism>
<dbReference type="InterPro" id="IPR050169">
    <property type="entry name" value="Krueppel_C2H2_ZnF"/>
</dbReference>
<dbReference type="PANTHER" id="PTHR23232">
    <property type="entry name" value="KRAB DOMAIN C2H2 ZINC FINGER"/>
    <property type="match status" value="1"/>
</dbReference>
<protein>
    <recommendedName>
        <fullName evidence="1">KRAB domain-containing protein</fullName>
    </recommendedName>
</protein>
<proteinExistence type="predicted"/>
<dbReference type="GO" id="GO:0006355">
    <property type="term" value="P:regulation of DNA-templated transcription"/>
    <property type="evidence" value="ECO:0007669"/>
    <property type="project" value="InterPro"/>
</dbReference>
<dbReference type="Proteomes" id="UP000694724">
    <property type="component" value="Unplaced"/>
</dbReference>
<evidence type="ECO:0000313" key="2">
    <source>
        <dbReference type="Ensembl" id="ENSSSCP00055047151.1"/>
    </source>
</evidence>
<sequence>ILKGALRGQDGVNLEDVFVYFSQEEWRLLDEAQRLLYREVMLENFALMASLGYASSTSHGLAPLELGSEPWVSDWVDMTPAMTREAQGGCDPGDWELGKV</sequence>
<dbReference type="InterPro" id="IPR036051">
    <property type="entry name" value="KRAB_dom_sf"/>
</dbReference>
<dbReference type="Ensembl" id="ENSSSCT00055058877.1">
    <property type="protein sequence ID" value="ENSSSCP00055047151.1"/>
    <property type="gene ID" value="ENSSSCG00055029635.1"/>
</dbReference>
<dbReference type="InterPro" id="IPR001909">
    <property type="entry name" value="KRAB"/>
</dbReference>
<accession>A0A8D1S434</accession>
<dbReference type="PANTHER" id="PTHR23232:SF133">
    <property type="entry name" value="RIKEN CDNA 1700020N01 GENE"/>
    <property type="match status" value="1"/>
</dbReference>
<evidence type="ECO:0000259" key="1">
    <source>
        <dbReference type="PROSITE" id="PS50805"/>
    </source>
</evidence>
<dbReference type="SMART" id="SM00349">
    <property type="entry name" value="KRAB"/>
    <property type="match status" value="1"/>
</dbReference>
<dbReference type="SUPFAM" id="SSF109640">
    <property type="entry name" value="KRAB domain (Kruppel-associated box)"/>
    <property type="match status" value="1"/>
</dbReference>
<reference evidence="2" key="1">
    <citation type="submission" date="2025-08" db="UniProtKB">
        <authorList>
            <consortium name="Ensembl"/>
        </authorList>
    </citation>
    <scope>IDENTIFICATION</scope>
</reference>
<evidence type="ECO:0000313" key="3">
    <source>
        <dbReference type="Proteomes" id="UP000694724"/>
    </source>
</evidence>
<dbReference type="AlphaFoldDB" id="A0A8D1S434"/>
<dbReference type="PROSITE" id="PS50805">
    <property type="entry name" value="KRAB"/>
    <property type="match status" value="1"/>
</dbReference>
<dbReference type="Gene3D" id="6.10.140.140">
    <property type="match status" value="1"/>
</dbReference>
<dbReference type="Pfam" id="PF01352">
    <property type="entry name" value="KRAB"/>
    <property type="match status" value="1"/>
</dbReference>
<feature type="domain" description="KRAB" evidence="1">
    <location>
        <begin position="12"/>
        <end position="83"/>
    </location>
</feature>
<dbReference type="CDD" id="cd07765">
    <property type="entry name" value="KRAB_A-box"/>
    <property type="match status" value="1"/>
</dbReference>
<name>A0A8D1S434_PIG</name>